<dbReference type="CDD" id="cd18186">
    <property type="entry name" value="BTB_POZ_ZBTB_KLHL-like"/>
    <property type="match status" value="1"/>
</dbReference>
<protein>
    <recommendedName>
        <fullName evidence="6">BTB domain-containing protein</fullName>
    </recommendedName>
</protein>
<dbReference type="InterPro" id="IPR052664">
    <property type="entry name" value="BTB-MATH_domain_protein"/>
</dbReference>
<dbReference type="Pfam" id="PF00651">
    <property type="entry name" value="BTB"/>
    <property type="match status" value="1"/>
</dbReference>
<evidence type="ECO:0000259" key="2">
    <source>
        <dbReference type="PROSITE" id="PS50097"/>
    </source>
</evidence>
<dbReference type="InterPro" id="IPR011333">
    <property type="entry name" value="SKP1/BTB/POZ_sf"/>
</dbReference>
<dbReference type="Pfam" id="PF00917">
    <property type="entry name" value="MATH"/>
    <property type="match status" value="1"/>
</dbReference>
<dbReference type="SUPFAM" id="SSF49599">
    <property type="entry name" value="TRAF domain-like"/>
    <property type="match status" value="1"/>
</dbReference>
<dbReference type="OrthoDB" id="10027872at2759"/>
<evidence type="ECO:0000259" key="3">
    <source>
        <dbReference type="PROSITE" id="PS50144"/>
    </source>
</evidence>
<dbReference type="SMART" id="SM00061">
    <property type="entry name" value="MATH"/>
    <property type="match status" value="1"/>
</dbReference>
<evidence type="ECO:0000313" key="5">
    <source>
        <dbReference type="Proteomes" id="UP000230233"/>
    </source>
</evidence>
<dbReference type="CDD" id="cd00121">
    <property type="entry name" value="MATH"/>
    <property type="match status" value="1"/>
</dbReference>
<dbReference type="Gene3D" id="2.60.210.10">
    <property type="entry name" value="Apoptosis, Tumor Necrosis Factor Receptor Associated Protein 2, Chain A"/>
    <property type="match status" value="1"/>
</dbReference>
<gene>
    <name evidence="4" type="primary">Cnig_chr_IV.g13357</name>
    <name evidence="4" type="ORF">B9Z55_013357</name>
</gene>
<evidence type="ECO:0000313" key="4">
    <source>
        <dbReference type="EMBL" id="PIC33342.1"/>
    </source>
</evidence>
<dbReference type="PROSITE" id="PS50144">
    <property type="entry name" value="MATH"/>
    <property type="match status" value="1"/>
</dbReference>
<feature type="region of interest" description="Disordered" evidence="1">
    <location>
        <begin position="86"/>
        <end position="107"/>
    </location>
</feature>
<feature type="domain" description="MATH" evidence="3">
    <location>
        <begin position="105"/>
        <end position="226"/>
    </location>
</feature>
<dbReference type="InterPro" id="IPR002083">
    <property type="entry name" value="MATH/TRAF_dom"/>
</dbReference>
<dbReference type="PANTHER" id="PTHR22743:SF165">
    <property type="entry name" value="BTB AND MATH DOMAIN CONTAINING-RELATED"/>
    <property type="match status" value="1"/>
</dbReference>
<dbReference type="STRING" id="1611254.A0A2G5U1C2"/>
<name>A0A2G5U1C2_9PELO</name>
<dbReference type="InterPro" id="IPR008974">
    <property type="entry name" value="TRAF-like"/>
</dbReference>
<dbReference type="SUPFAM" id="SSF54695">
    <property type="entry name" value="POZ domain"/>
    <property type="match status" value="1"/>
</dbReference>
<keyword evidence="5" id="KW-1185">Reference proteome</keyword>
<evidence type="ECO:0008006" key="6">
    <source>
        <dbReference type="Google" id="ProtNLM"/>
    </source>
</evidence>
<dbReference type="PANTHER" id="PTHR22743">
    <property type="entry name" value="MEPRIN/TRAF-LIKE MATH FAMILY-C.ELEGANS"/>
    <property type="match status" value="1"/>
</dbReference>
<reference evidence="5" key="1">
    <citation type="submission" date="2017-10" db="EMBL/GenBank/DDBJ databases">
        <title>Rapid genome shrinkage in a self-fertile nematode reveals novel sperm competition proteins.</title>
        <authorList>
            <person name="Yin D."/>
            <person name="Schwarz E.M."/>
            <person name="Thomas C.G."/>
            <person name="Felde R.L."/>
            <person name="Korf I.F."/>
            <person name="Cutter A.D."/>
            <person name="Schartner C.M."/>
            <person name="Ralston E.J."/>
            <person name="Meyer B.J."/>
            <person name="Haag E.S."/>
        </authorList>
    </citation>
    <scope>NUCLEOTIDE SEQUENCE [LARGE SCALE GENOMIC DNA]</scope>
    <source>
        <strain evidence="5">JU1422</strain>
    </source>
</reference>
<dbReference type="EMBL" id="PDUG01000004">
    <property type="protein sequence ID" value="PIC33342.1"/>
    <property type="molecule type" value="Genomic_DNA"/>
</dbReference>
<dbReference type="SMART" id="SM00225">
    <property type="entry name" value="BTB"/>
    <property type="match status" value="1"/>
</dbReference>
<evidence type="ECO:0000256" key="1">
    <source>
        <dbReference type="SAM" id="MobiDB-lite"/>
    </source>
</evidence>
<proteinExistence type="predicted"/>
<dbReference type="PROSITE" id="PS50097">
    <property type="entry name" value="BTB"/>
    <property type="match status" value="1"/>
</dbReference>
<dbReference type="Proteomes" id="UP000230233">
    <property type="component" value="Chromosome IV"/>
</dbReference>
<dbReference type="InterPro" id="IPR000210">
    <property type="entry name" value="BTB/POZ_dom"/>
</dbReference>
<sequence>MTVNTVKKRGRKSFVFPALPEKMVYKRQAKPKKDPKTDSLSEKDEMLANLKEVAAAETEKIENSHKRKFDEISEKLQSIEETVSKISKSNDDEKKINNSSNNKPKSAKKFALKNVFKNVGNFKEGEWASSKREEHFNVKWHMNIKRNESHLEFYVYCKPTAPLADNWSIDTRLDYKMMGVNYNNIVNTTKCHFDSDDGYGYKEFLKWEDVKDDYLLNNTLTVEVKIEVLKMTGFEKPKIRYFDESQKDVSDVVLVVNGTKFYVSKMYLASQSEYFKTLFFGNFSESKKSEIALTGIEPEDFQRFLEVLYGEPVIDDSTIEGILLVADMYNTPMVLKRCETFLLKKSKKEFKKKLDISTQYRLDNLKNQCLSKITTVANVRELIPGDLTDLDPSAVLAILQNCVFSQ</sequence>
<accession>A0A2G5U1C2</accession>
<dbReference type="AlphaFoldDB" id="A0A2G5U1C2"/>
<dbReference type="Gene3D" id="3.30.710.10">
    <property type="entry name" value="Potassium Channel Kv1.1, Chain A"/>
    <property type="match status" value="1"/>
</dbReference>
<feature type="domain" description="BTB" evidence="2">
    <location>
        <begin position="250"/>
        <end position="317"/>
    </location>
</feature>
<comment type="caution">
    <text evidence="4">The sequence shown here is derived from an EMBL/GenBank/DDBJ whole genome shotgun (WGS) entry which is preliminary data.</text>
</comment>
<organism evidence="4 5">
    <name type="scientific">Caenorhabditis nigoni</name>
    <dbReference type="NCBI Taxonomy" id="1611254"/>
    <lineage>
        <taxon>Eukaryota</taxon>
        <taxon>Metazoa</taxon>
        <taxon>Ecdysozoa</taxon>
        <taxon>Nematoda</taxon>
        <taxon>Chromadorea</taxon>
        <taxon>Rhabditida</taxon>
        <taxon>Rhabditina</taxon>
        <taxon>Rhabditomorpha</taxon>
        <taxon>Rhabditoidea</taxon>
        <taxon>Rhabditidae</taxon>
        <taxon>Peloderinae</taxon>
        <taxon>Caenorhabditis</taxon>
    </lineage>
</organism>